<feature type="non-terminal residue" evidence="2">
    <location>
        <position position="32"/>
    </location>
</feature>
<evidence type="ECO:0000313" key="2">
    <source>
        <dbReference type="EMBL" id="CAA9517348.1"/>
    </source>
</evidence>
<name>A0A6J4T9W7_9ACTN</name>
<dbReference type="AlphaFoldDB" id="A0A6J4T9W7"/>
<gene>
    <name evidence="2" type="ORF">AVDCRST_MAG45-2284</name>
</gene>
<feature type="compositionally biased region" description="Basic residues" evidence="1">
    <location>
        <begin position="16"/>
        <end position="26"/>
    </location>
</feature>
<feature type="non-terminal residue" evidence="2">
    <location>
        <position position="1"/>
    </location>
</feature>
<accession>A0A6J4T9W7</accession>
<reference evidence="2" key="1">
    <citation type="submission" date="2020-02" db="EMBL/GenBank/DDBJ databases">
        <authorList>
            <person name="Meier V. D."/>
        </authorList>
    </citation>
    <scope>NUCLEOTIDE SEQUENCE</scope>
    <source>
        <strain evidence="2">AVDCRST_MAG45</strain>
    </source>
</reference>
<organism evidence="2">
    <name type="scientific">uncultured Solirubrobacterales bacterium</name>
    <dbReference type="NCBI Taxonomy" id="768556"/>
    <lineage>
        <taxon>Bacteria</taxon>
        <taxon>Bacillati</taxon>
        <taxon>Actinomycetota</taxon>
        <taxon>Thermoleophilia</taxon>
        <taxon>Solirubrobacterales</taxon>
        <taxon>environmental samples</taxon>
    </lineage>
</organism>
<dbReference type="EMBL" id="CADCVU010000197">
    <property type="protein sequence ID" value="CAA9517348.1"/>
    <property type="molecule type" value="Genomic_DNA"/>
</dbReference>
<proteinExistence type="predicted"/>
<evidence type="ECO:0000256" key="1">
    <source>
        <dbReference type="SAM" id="MobiDB-lite"/>
    </source>
</evidence>
<protein>
    <submittedName>
        <fullName evidence="2">Uncharacterized protein</fullName>
    </submittedName>
</protein>
<sequence>DRRRGPRAWPWGRAGTGRRARRRRVGRAPARV</sequence>
<feature type="region of interest" description="Disordered" evidence="1">
    <location>
        <begin position="1"/>
        <end position="32"/>
    </location>
</feature>